<accession>A0A8X6V4A0</accession>
<keyword evidence="2" id="KW-1185">Reference proteome</keyword>
<protein>
    <submittedName>
        <fullName evidence="1">Uncharacterized protein</fullName>
    </submittedName>
</protein>
<dbReference type="EMBL" id="BMAU01021153">
    <property type="protein sequence ID" value="GFX92609.1"/>
    <property type="molecule type" value="Genomic_DNA"/>
</dbReference>
<gene>
    <name evidence="1" type="ORF">TNCV_3959471</name>
</gene>
<name>A0A8X6V4A0_TRICX</name>
<evidence type="ECO:0000313" key="2">
    <source>
        <dbReference type="Proteomes" id="UP000887159"/>
    </source>
</evidence>
<organism evidence="1 2">
    <name type="scientific">Trichonephila clavipes</name>
    <name type="common">Golden silk orbweaver</name>
    <name type="synonym">Nephila clavipes</name>
    <dbReference type="NCBI Taxonomy" id="2585209"/>
    <lineage>
        <taxon>Eukaryota</taxon>
        <taxon>Metazoa</taxon>
        <taxon>Ecdysozoa</taxon>
        <taxon>Arthropoda</taxon>
        <taxon>Chelicerata</taxon>
        <taxon>Arachnida</taxon>
        <taxon>Araneae</taxon>
        <taxon>Araneomorphae</taxon>
        <taxon>Entelegynae</taxon>
        <taxon>Araneoidea</taxon>
        <taxon>Nephilidae</taxon>
        <taxon>Trichonephila</taxon>
    </lineage>
</organism>
<sequence>MSSTPAPLKIRRERKRAHFKTALKAKEEDIIRTPQDEEKESLFIDEVERAINKMNQRFLNCDLLTPRSPQCFSRGPQSSFI</sequence>
<comment type="caution">
    <text evidence="1">The sequence shown here is derived from an EMBL/GenBank/DDBJ whole genome shotgun (WGS) entry which is preliminary data.</text>
</comment>
<dbReference type="Proteomes" id="UP000887159">
    <property type="component" value="Unassembled WGS sequence"/>
</dbReference>
<proteinExistence type="predicted"/>
<dbReference type="AlphaFoldDB" id="A0A8X6V4A0"/>
<reference evidence="1" key="1">
    <citation type="submission" date="2020-08" db="EMBL/GenBank/DDBJ databases">
        <title>Multicomponent nature underlies the extraordinary mechanical properties of spider dragline silk.</title>
        <authorList>
            <person name="Kono N."/>
            <person name="Nakamura H."/>
            <person name="Mori M."/>
            <person name="Yoshida Y."/>
            <person name="Ohtoshi R."/>
            <person name="Malay A.D."/>
            <person name="Moran D.A.P."/>
            <person name="Tomita M."/>
            <person name="Numata K."/>
            <person name="Arakawa K."/>
        </authorList>
    </citation>
    <scope>NUCLEOTIDE SEQUENCE</scope>
</reference>
<evidence type="ECO:0000313" key="1">
    <source>
        <dbReference type="EMBL" id="GFX92609.1"/>
    </source>
</evidence>